<dbReference type="NCBIfam" id="NF008970">
    <property type="entry name" value="PRK12318.1"/>
    <property type="match status" value="1"/>
</dbReference>
<accession>A0ABT2SYZ2</accession>
<keyword evidence="3 6" id="KW-0645">Protease</keyword>
<dbReference type="Pfam" id="PF00557">
    <property type="entry name" value="Peptidase_M24"/>
    <property type="match status" value="1"/>
</dbReference>
<dbReference type="Gene3D" id="3.10.450.50">
    <property type="match status" value="1"/>
</dbReference>
<dbReference type="SUPFAM" id="SSF103642">
    <property type="entry name" value="Sec-C motif"/>
    <property type="match status" value="1"/>
</dbReference>
<feature type="binding site" evidence="6">
    <location>
        <position position="147"/>
    </location>
    <ligand>
        <name>a divalent metal cation</name>
        <dbReference type="ChEBI" id="CHEBI:60240"/>
        <label>2</label>
        <note>catalytic</note>
    </ligand>
</feature>
<keyword evidence="5 6" id="KW-0378">Hydrolase</keyword>
<organism evidence="9 10">
    <name type="scientific">Suilimivivens aceti</name>
    <dbReference type="NCBI Taxonomy" id="2981774"/>
    <lineage>
        <taxon>Bacteria</taxon>
        <taxon>Bacillati</taxon>
        <taxon>Bacillota</taxon>
        <taxon>Clostridia</taxon>
        <taxon>Lachnospirales</taxon>
        <taxon>Lachnospiraceae</taxon>
        <taxon>Suilimivivens</taxon>
    </lineage>
</organism>
<feature type="binding site" evidence="6">
    <location>
        <position position="210"/>
    </location>
    <ligand>
        <name>a divalent metal cation</name>
        <dbReference type="ChEBI" id="CHEBI:60240"/>
        <label>2</label>
        <note>catalytic</note>
    </ligand>
</feature>
<feature type="domain" description="Peptidase M24" evidence="8">
    <location>
        <begin position="53"/>
        <end position="282"/>
    </location>
</feature>
<comment type="cofactor">
    <cofactor evidence="6">
        <name>Co(2+)</name>
        <dbReference type="ChEBI" id="CHEBI:48828"/>
    </cofactor>
    <cofactor evidence="6">
        <name>Zn(2+)</name>
        <dbReference type="ChEBI" id="CHEBI:29105"/>
    </cofactor>
    <cofactor evidence="6">
        <name>Mn(2+)</name>
        <dbReference type="ChEBI" id="CHEBI:29035"/>
    </cofactor>
    <cofactor evidence="6">
        <name>Fe(2+)</name>
        <dbReference type="ChEBI" id="CHEBI:29033"/>
    </cofactor>
    <text evidence="6">Binds 2 divalent metal cations per subunit. Has a high-affinity and a low affinity metal-binding site. The true nature of the physiological cofactor is under debate. The enzyme is active with cobalt, zinc, manganese or divalent iron ions. Most likely, methionine aminopeptidases function as mononuclear Fe(2+)-metalloproteases under physiological conditions, and the catalytically relevant metal-binding site has been assigned to the histidine-containing high-affinity site.</text>
</comment>
<evidence type="ECO:0000313" key="9">
    <source>
        <dbReference type="EMBL" id="MCU6743180.1"/>
    </source>
</evidence>
<feature type="binding site" evidence="6">
    <location>
        <position position="217"/>
    </location>
    <ligand>
        <name>substrate</name>
    </ligand>
</feature>
<feature type="binding site" evidence="6">
    <location>
        <position position="136"/>
    </location>
    <ligand>
        <name>a divalent metal cation</name>
        <dbReference type="ChEBI" id="CHEBI:60240"/>
        <label>1</label>
    </ligand>
</feature>
<dbReference type="PRINTS" id="PR00599">
    <property type="entry name" value="MAPEPTIDASE"/>
</dbReference>
<comment type="catalytic activity">
    <reaction evidence="6 7">
        <text>Release of N-terminal amino acids, preferentially methionine, from peptides and arylamides.</text>
        <dbReference type="EC" id="3.4.11.18"/>
    </reaction>
</comment>
<dbReference type="InterPro" id="IPR036005">
    <property type="entry name" value="Creatinase/aminopeptidase-like"/>
</dbReference>
<keyword evidence="2 6" id="KW-0031">Aminopeptidase</keyword>
<feature type="binding site" evidence="6">
    <location>
        <position position="147"/>
    </location>
    <ligand>
        <name>a divalent metal cation</name>
        <dbReference type="ChEBI" id="CHEBI:60240"/>
        <label>1</label>
    </ligand>
</feature>
<dbReference type="Pfam" id="PF02810">
    <property type="entry name" value="SEC-C"/>
    <property type="match status" value="1"/>
</dbReference>
<dbReference type="CDD" id="cd01086">
    <property type="entry name" value="MetAP1"/>
    <property type="match status" value="1"/>
</dbReference>
<evidence type="ECO:0000313" key="10">
    <source>
        <dbReference type="Proteomes" id="UP001652432"/>
    </source>
</evidence>
<comment type="similarity">
    <text evidence="6">Belongs to the peptidase M24A family. Methionine aminopeptidase type 1 subfamily.</text>
</comment>
<evidence type="ECO:0000256" key="2">
    <source>
        <dbReference type="ARBA" id="ARBA00022438"/>
    </source>
</evidence>
<keyword evidence="4 6" id="KW-0479">Metal-binding</keyword>
<dbReference type="EMBL" id="JAOQKJ010000001">
    <property type="protein sequence ID" value="MCU6743180.1"/>
    <property type="molecule type" value="Genomic_DNA"/>
</dbReference>
<evidence type="ECO:0000256" key="1">
    <source>
        <dbReference type="ARBA" id="ARBA00002521"/>
    </source>
</evidence>
<protein>
    <recommendedName>
        <fullName evidence="6 7">Methionine aminopeptidase</fullName>
        <shortName evidence="6">MAP</shortName>
        <shortName evidence="6">MetAP</shortName>
        <ecNumber evidence="6 7">3.4.11.18</ecNumber>
    </recommendedName>
    <alternativeName>
        <fullName evidence="6">Peptidase M</fullName>
    </alternativeName>
</protein>
<dbReference type="Gene3D" id="3.90.230.10">
    <property type="entry name" value="Creatinase/methionine aminopeptidase superfamily"/>
    <property type="match status" value="1"/>
</dbReference>
<evidence type="ECO:0000256" key="3">
    <source>
        <dbReference type="ARBA" id="ARBA00022670"/>
    </source>
</evidence>
<dbReference type="NCBIfam" id="TIGR00500">
    <property type="entry name" value="met_pdase_I"/>
    <property type="match status" value="1"/>
</dbReference>
<name>A0ABT2SYZ2_9FIRM</name>
<dbReference type="PANTHER" id="PTHR43330">
    <property type="entry name" value="METHIONINE AMINOPEPTIDASE"/>
    <property type="match status" value="1"/>
</dbReference>
<dbReference type="RefSeq" id="WP_262572640.1">
    <property type="nucleotide sequence ID" value="NZ_JAOQKJ010000001.1"/>
</dbReference>
<dbReference type="HAMAP" id="MF_01974">
    <property type="entry name" value="MetAP_1"/>
    <property type="match status" value="1"/>
</dbReference>
<feature type="binding site" evidence="6">
    <location>
        <position position="243"/>
    </location>
    <ligand>
        <name>a divalent metal cation</name>
        <dbReference type="ChEBI" id="CHEBI:60240"/>
        <label>2</label>
        <note>catalytic</note>
    </ligand>
</feature>
<dbReference type="SUPFAM" id="SSF55920">
    <property type="entry name" value="Creatinase/aminopeptidase"/>
    <property type="match status" value="1"/>
</dbReference>
<reference evidence="9 10" key="1">
    <citation type="journal article" date="2021" name="ISME Commun">
        <title>Automated analysis of genomic sequences facilitates high-throughput and comprehensive description of bacteria.</title>
        <authorList>
            <person name="Hitch T.C.A."/>
        </authorList>
    </citation>
    <scope>NUCLEOTIDE SEQUENCE [LARGE SCALE GENOMIC DNA]</scope>
    <source>
        <strain evidence="9 10">Sanger_18</strain>
    </source>
</reference>
<dbReference type="InterPro" id="IPR004027">
    <property type="entry name" value="SEC_C_motif"/>
</dbReference>
<feature type="binding site" evidence="6">
    <location>
        <position position="275"/>
    </location>
    <ligand>
        <name>a divalent metal cation</name>
        <dbReference type="ChEBI" id="CHEBI:60240"/>
        <label>2</label>
        <note>catalytic</note>
    </ligand>
</feature>
<dbReference type="PANTHER" id="PTHR43330:SF8">
    <property type="entry name" value="METHIONINE AMINOPEPTIDASE 1D, MITOCHONDRIAL"/>
    <property type="match status" value="1"/>
</dbReference>
<gene>
    <name evidence="6" type="primary">map</name>
    <name evidence="9" type="ORF">OCV77_01435</name>
</gene>
<comment type="caution">
    <text evidence="9">The sequence shown here is derived from an EMBL/GenBank/DDBJ whole genome shotgun (WGS) entry which is preliminary data.</text>
</comment>
<evidence type="ECO:0000256" key="4">
    <source>
        <dbReference type="ARBA" id="ARBA00022723"/>
    </source>
</evidence>
<evidence type="ECO:0000256" key="5">
    <source>
        <dbReference type="ARBA" id="ARBA00022801"/>
    </source>
</evidence>
<dbReference type="InterPro" id="IPR000994">
    <property type="entry name" value="Pept_M24"/>
</dbReference>
<evidence type="ECO:0000256" key="6">
    <source>
        <dbReference type="HAMAP-Rule" id="MF_01974"/>
    </source>
</evidence>
<dbReference type="GO" id="GO:0004239">
    <property type="term" value="F:initiator methionyl aminopeptidase activity"/>
    <property type="evidence" value="ECO:0007669"/>
    <property type="project" value="UniProtKB-EC"/>
</dbReference>
<feature type="binding site" evidence="6">
    <location>
        <position position="118"/>
    </location>
    <ligand>
        <name>substrate</name>
    </ligand>
</feature>
<sequence length="290" mass="32223">MEKLGRNDMCWCGSGKKYKNCHMALDEKIHHYALQGHIVPTHDILKTPEQIQGIRDSSVINIAVLDEVAKMIKPGVSTEEIDRLVYDVTTRMGGIPAPLNYEGFPKSVCTSIDEVVCHGIPSPDRILKEGEIVNVDVSTIYKGYFSDSSRMFCIGEVSEEKKKLVQVTKECVELGLEQVKPWNFLGDMAQVINDHAKANGYSVVVDIGGHGVGLEFHEEPFVSYVTRKGTEMLMVPGMVFTIEPMVNMGTCEVCVDDEDGWTVYTEDGKPSAQWEITVAVTETGHEVLTY</sequence>
<evidence type="ECO:0000259" key="8">
    <source>
        <dbReference type="Pfam" id="PF00557"/>
    </source>
</evidence>
<dbReference type="InterPro" id="IPR001714">
    <property type="entry name" value="Pept_M24_MAP"/>
</dbReference>
<comment type="subunit">
    <text evidence="6">Monomer.</text>
</comment>
<comment type="function">
    <text evidence="1 6">Removes the N-terminal methionine from nascent proteins. The N-terminal methionine is often cleaved when the second residue in the primary sequence is small and uncharged (Met-Ala-, Cys, Gly, Pro, Ser, Thr, or Val). Requires deformylation of the N(alpha)-formylated initiator methionine before it can be hydrolyzed.</text>
</comment>
<evidence type="ECO:0000256" key="7">
    <source>
        <dbReference type="RuleBase" id="RU003653"/>
    </source>
</evidence>
<dbReference type="EC" id="3.4.11.18" evidence="6 7"/>
<proteinExistence type="inferred from homology"/>
<dbReference type="InterPro" id="IPR002467">
    <property type="entry name" value="Pept_M24A_MAP1"/>
</dbReference>
<keyword evidence="10" id="KW-1185">Reference proteome</keyword>
<dbReference type="Proteomes" id="UP001652432">
    <property type="component" value="Unassembled WGS sequence"/>
</dbReference>
<feature type="binding site" evidence="6">
    <location>
        <position position="275"/>
    </location>
    <ligand>
        <name>a divalent metal cation</name>
        <dbReference type="ChEBI" id="CHEBI:60240"/>
        <label>1</label>
    </ligand>
</feature>